<gene>
    <name evidence="1" type="ORF">F1193_12110</name>
</gene>
<dbReference type="RefSeq" id="WP_150098079.1">
    <property type="nucleotide sequence ID" value="NZ_VWPL01000022.1"/>
</dbReference>
<sequence length="262" mass="28327">MRRDRMTIAVGDRAYGLESASPAALAFFRRAYAACLRPPGGEAGRFTLAPCDDGWLVRIDGAELVRAPLIEAMHRLDWEMVRRAVKQDSRCAAFHAGWVARDGRALLFAGEGASGKSGLCLRAMMRGFRCGAEDVTFFSGDRLVPFPRAIQLRRDDPLLDGIEPARRFEGCDGRVCVEVRLDEAAAETTAERLTVVVLDPTADGPAQPLSPLEGVQRLLGLCHRLDRTSQALFDTITTLAAAGRVLVASPAAALALLDPPEV</sequence>
<evidence type="ECO:0000313" key="1">
    <source>
        <dbReference type="EMBL" id="KAA5599480.1"/>
    </source>
</evidence>
<evidence type="ECO:0008006" key="3">
    <source>
        <dbReference type="Google" id="ProtNLM"/>
    </source>
</evidence>
<dbReference type="AlphaFoldDB" id="A0A5M6HUB4"/>
<dbReference type="InterPro" id="IPR027417">
    <property type="entry name" value="P-loop_NTPase"/>
</dbReference>
<organism evidence="1 2">
    <name type="scientific">Blastochloris sulfoviridis</name>
    <dbReference type="NCBI Taxonomy" id="50712"/>
    <lineage>
        <taxon>Bacteria</taxon>
        <taxon>Pseudomonadati</taxon>
        <taxon>Pseudomonadota</taxon>
        <taxon>Alphaproteobacteria</taxon>
        <taxon>Hyphomicrobiales</taxon>
        <taxon>Blastochloridaceae</taxon>
        <taxon>Blastochloris</taxon>
    </lineage>
</organism>
<keyword evidence="2" id="KW-1185">Reference proteome</keyword>
<reference evidence="1 2" key="1">
    <citation type="submission" date="2019-09" db="EMBL/GenBank/DDBJ databases">
        <title>Draft Whole-Genome sequence of Blastochloris sulfoviridis DSM 729.</title>
        <authorList>
            <person name="Meyer T.E."/>
            <person name="Kyndt J.A."/>
        </authorList>
    </citation>
    <scope>NUCLEOTIDE SEQUENCE [LARGE SCALE GENOMIC DNA]</scope>
    <source>
        <strain evidence="1 2">DSM 729</strain>
    </source>
</reference>
<accession>A0A5M6HUB4</accession>
<name>A0A5M6HUB4_9HYPH</name>
<dbReference type="SUPFAM" id="SSF53795">
    <property type="entry name" value="PEP carboxykinase-like"/>
    <property type="match status" value="1"/>
</dbReference>
<dbReference type="OrthoDB" id="4544211at2"/>
<comment type="caution">
    <text evidence="1">The sequence shown here is derived from an EMBL/GenBank/DDBJ whole genome shotgun (WGS) entry which is preliminary data.</text>
</comment>
<proteinExistence type="predicted"/>
<protein>
    <recommendedName>
        <fullName evidence="3">Serine kinase</fullName>
    </recommendedName>
</protein>
<dbReference type="Proteomes" id="UP000323886">
    <property type="component" value="Unassembled WGS sequence"/>
</dbReference>
<dbReference type="Gene3D" id="3.40.50.300">
    <property type="entry name" value="P-loop containing nucleotide triphosphate hydrolases"/>
    <property type="match status" value="1"/>
</dbReference>
<dbReference type="EMBL" id="VWPL01000022">
    <property type="protein sequence ID" value="KAA5599480.1"/>
    <property type="molecule type" value="Genomic_DNA"/>
</dbReference>
<evidence type="ECO:0000313" key="2">
    <source>
        <dbReference type="Proteomes" id="UP000323886"/>
    </source>
</evidence>